<accession>A0A9Q1GAB1</accession>
<feature type="region of interest" description="Disordered" evidence="1">
    <location>
        <begin position="68"/>
        <end position="136"/>
    </location>
</feature>
<evidence type="ECO:0000313" key="3">
    <source>
        <dbReference type="Proteomes" id="UP001152622"/>
    </source>
</evidence>
<proteinExistence type="predicted"/>
<dbReference type="OrthoDB" id="77564at2759"/>
<organism evidence="2 3">
    <name type="scientific">Synaphobranchus kaupii</name>
    <name type="common">Kaup's arrowtooth eel</name>
    <dbReference type="NCBI Taxonomy" id="118154"/>
    <lineage>
        <taxon>Eukaryota</taxon>
        <taxon>Metazoa</taxon>
        <taxon>Chordata</taxon>
        <taxon>Craniata</taxon>
        <taxon>Vertebrata</taxon>
        <taxon>Euteleostomi</taxon>
        <taxon>Actinopterygii</taxon>
        <taxon>Neopterygii</taxon>
        <taxon>Teleostei</taxon>
        <taxon>Anguilliformes</taxon>
        <taxon>Synaphobranchidae</taxon>
        <taxon>Synaphobranchus</taxon>
    </lineage>
</organism>
<feature type="compositionally biased region" description="Basic and acidic residues" evidence="1">
    <location>
        <begin position="85"/>
        <end position="94"/>
    </location>
</feature>
<evidence type="ECO:0000256" key="1">
    <source>
        <dbReference type="SAM" id="MobiDB-lite"/>
    </source>
</evidence>
<gene>
    <name evidence="2" type="ORF">SKAU_G00006930</name>
</gene>
<keyword evidence="3" id="KW-1185">Reference proteome</keyword>
<dbReference type="EMBL" id="JAINUF010000001">
    <property type="protein sequence ID" value="KAJ8379915.1"/>
    <property type="molecule type" value="Genomic_DNA"/>
</dbReference>
<sequence>MAFIAWMITSRPLALQCNSRTTKVRPECFPCEADVSKRARLFSTLAKFSSVIHVSRNRQYTFWDSAPVSVSSLSSSPDQQYPDGDQSKQLDASRIRSRIPPNMPKLLIPSTVPQFPPEITVTPADSHPSLSQGQHI</sequence>
<evidence type="ECO:0000313" key="2">
    <source>
        <dbReference type="EMBL" id="KAJ8379915.1"/>
    </source>
</evidence>
<dbReference type="AlphaFoldDB" id="A0A9Q1GAB1"/>
<feature type="compositionally biased region" description="Low complexity" evidence="1">
    <location>
        <begin position="68"/>
        <end position="77"/>
    </location>
</feature>
<dbReference type="Proteomes" id="UP001152622">
    <property type="component" value="Chromosome 1"/>
</dbReference>
<name>A0A9Q1GAB1_SYNKA</name>
<reference evidence="2" key="1">
    <citation type="journal article" date="2023" name="Science">
        <title>Genome structures resolve the early diversification of teleost fishes.</title>
        <authorList>
            <person name="Parey E."/>
            <person name="Louis A."/>
            <person name="Montfort J."/>
            <person name="Bouchez O."/>
            <person name="Roques C."/>
            <person name="Iampietro C."/>
            <person name="Lluch J."/>
            <person name="Castinel A."/>
            <person name="Donnadieu C."/>
            <person name="Desvignes T."/>
            <person name="Floi Bucao C."/>
            <person name="Jouanno E."/>
            <person name="Wen M."/>
            <person name="Mejri S."/>
            <person name="Dirks R."/>
            <person name="Jansen H."/>
            <person name="Henkel C."/>
            <person name="Chen W.J."/>
            <person name="Zahm M."/>
            <person name="Cabau C."/>
            <person name="Klopp C."/>
            <person name="Thompson A.W."/>
            <person name="Robinson-Rechavi M."/>
            <person name="Braasch I."/>
            <person name="Lecointre G."/>
            <person name="Bobe J."/>
            <person name="Postlethwait J.H."/>
            <person name="Berthelot C."/>
            <person name="Roest Crollius H."/>
            <person name="Guiguen Y."/>
        </authorList>
    </citation>
    <scope>NUCLEOTIDE SEQUENCE</scope>
    <source>
        <strain evidence="2">WJC10195</strain>
    </source>
</reference>
<protein>
    <submittedName>
        <fullName evidence="2">Uncharacterized protein</fullName>
    </submittedName>
</protein>
<comment type="caution">
    <text evidence="2">The sequence shown here is derived from an EMBL/GenBank/DDBJ whole genome shotgun (WGS) entry which is preliminary data.</text>
</comment>